<evidence type="ECO:0000256" key="9">
    <source>
        <dbReference type="ARBA" id="ARBA00022792"/>
    </source>
</evidence>
<protein>
    <recommendedName>
        <fullName evidence="17">ADP/ATP translocase</fullName>
    </recommendedName>
    <alternativeName>
        <fullName evidence="17">ADP,ATP carrier protein</fullName>
    </alternativeName>
</protein>
<evidence type="ECO:0000256" key="11">
    <source>
        <dbReference type="ARBA" id="ARBA00023128"/>
    </source>
</evidence>
<dbReference type="GO" id="GO:0005743">
    <property type="term" value="C:mitochondrial inner membrane"/>
    <property type="evidence" value="ECO:0007669"/>
    <property type="project" value="UniProtKB-SubCell"/>
</dbReference>
<evidence type="ECO:0000256" key="5">
    <source>
        <dbReference type="ARBA" id="ARBA00022448"/>
    </source>
</evidence>
<dbReference type="PANTHER" id="PTHR45635">
    <property type="entry name" value="ADP,ATP CARRIER PROTEIN 1-RELATED-RELATED"/>
    <property type="match status" value="1"/>
</dbReference>
<evidence type="ECO:0000256" key="1">
    <source>
        <dbReference type="ARBA" id="ARBA00004448"/>
    </source>
</evidence>
<evidence type="ECO:0000313" key="18">
    <source>
        <dbReference type="EMBL" id="THF97754.1"/>
    </source>
</evidence>
<dbReference type="SUPFAM" id="SSF103506">
    <property type="entry name" value="Mitochondrial carrier"/>
    <property type="match status" value="1"/>
</dbReference>
<dbReference type="GO" id="GO:0140021">
    <property type="term" value="P:mitochondrial ADP transmembrane transport"/>
    <property type="evidence" value="ECO:0007669"/>
    <property type="project" value="InterPro"/>
</dbReference>
<keyword evidence="7 15" id="KW-0812">Transmembrane</keyword>
<comment type="function">
    <text evidence="14">ADP:ATP antiporter that mediates import of ADP into the mitochondrial matrix for ATP synthesis, and export of ATP out to fuel the cell. Cycles between the cytoplasmic-open state (c-state) and the matrix-open state (m-state): operates by the alternating access mechanism with a single substrate-binding site intermittently exposed to either the cytosolic (c-state) or matrix (m-state) side of the inner mitochondrial membrane.</text>
</comment>
<comment type="subcellular location">
    <subcellularLocation>
        <location evidence="17">Membrane</location>
        <topology evidence="17">Multi-pass membrane protein</topology>
    </subcellularLocation>
    <subcellularLocation>
        <location evidence="1">Mitochondrion inner membrane</location>
        <topology evidence="1">Multi-pass membrane protein</topology>
    </subcellularLocation>
</comment>
<dbReference type="PROSITE" id="PS50920">
    <property type="entry name" value="SOLCAR"/>
    <property type="match status" value="1"/>
</dbReference>
<dbReference type="Proteomes" id="UP000306102">
    <property type="component" value="Unassembled WGS sequence"/>
</dbReference>
<dbReference type="GO" id="GO:0005471">
    <property type="term" value="F:ATP:ADP antiporter activity"/>
    <property type="evidence" value="ECO:0007669"/>
    <property type="project" value="UniProtKB-UniRule"/>
</dbReference>
<dbReference type="PRINTS" id="PR00927">
    <property type="entry name" value="ADPTRNSLCASE"/>
</dbReference>
<keyword evidence="8" id="KW-0677">Repeat</keyword>
<comment type="function">
    <text evidence="17">Catalyzes the exchange of ADP and ATP across the membrane.</text>
</comment>
<dbReference type="InterPro" id="IPR029058">
    <property type="entry name" value="AB_hydrolase_fold"/>
</dbReference>
<keyword evidence="10" id="KW-1133">Transmembrane helix</keyword>
<evidence type="ECO:0000256" key="6">
    <source>
        <dbReference type="ARBA" id="ARBA00022449"/>
    </source>
</evidence>
<evidence type="ECO:0000313" key="19">
    <source>
        <dbReference type="Proteomes" id="UP000306102"/>
    </source>
</evidence>
<proteinExistence type="inferred from homology"/>
<dbReference type="GO" id="GO:0004185">
    <property type="term" value="F:serine-type carboxypeptidase activity"/>
    <property type="evidence" value="ECO:0007669"/>
    <property type="project" value="InterPro"/>
</dbReference>
<dbReference type="AlphaFoldDB" id="A0A4S4D5U7"/>
<comment type="caution">
    <text evidence="18">The sequence shown here is derived from an EMBL/GenBank/DDBJ whole genome shotgun (WGS) entry which is preliminary data.</text>
</comment>
<evidence type="ECO:0000256" key="8">
    <source>
        <dbReference type="ARBA" id="ARBA00022737"/>
    </source>
</evidence>
<dbReference type="PANTHER" id="PTHR45635:SF14">
    <property type="entry name" value="ADP_ATP TRANSLOCASE"/>
    <property type="match status" value="1"/>
</dbReference>
<evidence type="ECO:0000256" key="3">
    <source>
        <dbReference type="ARBA" id="ARBA00009431"/>
    </source>
</evidence>
<feature type="repeat" description="Solcar" evidence="15">
    <location>
        <begin position="43"/>
        <end position="136"/>
    </location>
</feature>
<evidence type="ECO:0000256" key="4">
    <source>
        <dbReference type="ARBA" id="ARBA00011245"/>
    </source>
</evidence>
<evidence type="ECO:0000256" key="7">
    <source>
        <dbReference type="ARBA" id="ARBA00022692"/>
    </source>
</evidence>
<keyword evidence="5 16" id="KW-0813">Transport</keyword>
<keyword evidence="12 15" id="KW-0472">Membrane</keyword>
<gene>
    <name evidence="18" type="ORF">TEA_005351</name>
</gene>
<dbReference type="STRING" id="542762.A0A4S4D5U7"/>
<accession>A0A4S4D5U7</accession>
<evidence type="ECO:0000256" key="2">
    <source>
        <dbReference type="ARBA" id="ARBA00006375"/>
    </source>
</evidence>
<keyword evidence="6" id="KW-0050">Antiport</keyword>
<dbReference type="InterPro" id="IPR023395">
    <property type="entry name" value="MCP_dom_sf"/>
</dbReference>
<dbReference type="InterPro" id="IPR018108">
    <property type="entry name" value="MCP_transmembrane"/>
</dbReference>
<organism evidence="18 19">
    <name type="scientific">Camellia sinensis var. sinensis</name>
    <name type="common">China tea</name>
    <dbReference type="NCBI Taxonomy" id="542762"/>
    <lineage>
        <taxon>Eukaryota</taxon>
        <taxon>Viridiplantae</taxon>
        <taxon>Streptophyta</taxon>
        <taxon>Embryophyta</taxon>
        <taxon>Tracheophyta</taxon>
        <taxon>Spermatophyta</taxon>
        <taxon>Magnoliopsida</taxon>
        <taxon>eudicotyledons</taxon>
        <taxon>Gunneridae</taxon>
        <taxon>Pentapetalae</taxon>
        <taxon>asterids</taxon>
        <taxon>Ericales</taxon>
        <taxon>Theaceae</taxon>
        <taxon>Camellia</taxon>
    </lineage>
</organism>
<dbReference type="Pfam" id="PF00153">
    <property type="entry name" value="Mito_carr"/>
    <property type="match status" value="1"/>
</dbReference>
<dbReference type="InterPro" id="IPR002113">
    <property type="entry name" value="ADT_euk_type"/>
</dbReference>
<comment type="similarity">
    <text evidence="2 16">Belongs to the mitochondrial carrier (TC 2.A.29) family.</text>
</comment>
<dbReference type="GO" id="GO:0006508">
    <property type="term" value="P:proteolysis"/>
    <property type="evidence" value="ECO:0007669"/>
    <property type="project" value="InterPro"/>
</dbReference>
<reference evidence="18 19" key="1">
    <citation type="journal article" date="2018" name="Proc. Natl. Acad. Sci. U.S.A.">
        <title>Draft genome sequence of Camellia sinensis var. sinensis provides insights into the evolution of the tea genome and tea quality.</title>
        <authorList>
            <person name="Wei C."/>
            <person name="Yang H."/>
            <person name="Wang S."/>
            <person name="Zhao J."/>
            <person name="Liu C."/>
            <person name="Gao L."/>
            <person name="Xia E."/>
            <person name="Lu Y."/>
            <person name="Tai Y."/>
            <person name="She G."/>
            <person name="Sun J."/>
            <person name="Cao H."/>
            <person name="Tong W."/>
            <person name="Gao Q."/>
            <person name="Li Y."/>
            <person name="Deng W."/>
            <person name="Jiang X."/>
            <person name="Wang W."/>
            <person name="Chen Q."/>
            <person name="Zhang S."/>
            <person name="Li H."/>
            <person name="Wu J."/>
            <person name="Wang P."/>
            <person name="Li P."/>
            <person name="Shi C."/>
            <person name="Zheng F."/>
            <person name="Jian J."/>
            <person name="Huang B."/>
            <person name="Shan D."/>
            <person name="Shi M."/>
            <person name="Fang C."/>
            <person name="Yue Y."/>
            <person name="Li F."/>
            <person name="Li D."/>
            <person name="Wei S."/>
            <person name="Han B."/>
            <person name="Jiang C."/>
            <person name="Yin Y."/>
            <person name="Xia T."/>
            <person name="Zhang Z."/>
            <person name="Bennetzen J.L."/>
            <person name="Zhao S."/>
            <person name="Wan X."/>
        </authorList>
    </citation>
    <scope>NUCLEOTIDE SEQUENCE [LARGE SCALE GENOMIC DNA]</scope>
    <source>
        <strain evidence="19">cv. Shuchazao</strain>
        <tissue evidence="18">Leaf</tissue>
    </source>
</reference>
<evidence type="ECO:0000256" key="12">
    <source>
        <dbReference type="ARBA" id="ARBA00023136"/>
    </source>
</evidence>
<dbReference type="PRINTS" id="PR00926">
    <property type="entry name" value="MITOCARRIER"/>
</dbReference>
<dbReference type="EMBL" id="SDRB02012441">
    <property type="protein sequence ID" value="THF97754.1"/>
    <property type="molecule type" value="Genomic_DNA"/>
</dbReference>
<comment type="subunit">
    <text evidence="4 17">Monomer.</text>
</comment>
<keyword evidence="19" id="KW-1185">Reference proteome</keyword>
<evidence type="ECO:0000256" key="13">
    <source>
        <dbReference type="ARBA" id="ARBA00024143"/>
    </source>
</evidence>
<dbReference type="SUPFAM" id="SSF53474">
    <property type="entry name" value="alpha/beta-Hydrolases"/>
    <property type="match status" value="1"/>
</dbReference>
<keyword evidence="9" id="KW-0999">Mitochondrion inner membrane</keyword>
<dbReference type="Gene3D" id="1.50.40.10">
    <property type="entry name" value="Mitochondrial carrier domain"/>
    <property type="match status" value="1"/>
</dbReference>
<evidence type="ECO:0000256" key="17">
    <source>
        <dbReference type="RuleBase" id="RU368008"/>
    </source>
</evidence>
<comment type="similarity">
    <text evidence="3">Belongs to the peptidase S10 family.</text>
</comment>
<keyword evidence="11" id="KW-0496">Mitochondrion</keyword>
<dbReference type="GO" id="GO:1990544">
    <property type="term" value="P:mitochondrial ATP transmembrane transport"/>
    <property type="evidence" value="ECO:0007669"/>
    <property type="project" value="InterPro"/>
</dbReference>
<evidence type="ECO:0000256" key="16">
    <source>
        <dbReference type="RuleBase" id="RU000488"/>
    </source>
</evidence>
<evidence type="ECO:0000256" key="14">
    <source>
        <dbReference type="ARBA" id="ARBA00045250"/>
    </source>
</evidence>
<evidence type="ECO:0000256" key="10">
    <source>
        <dbReference type="ARBA" id="ARBA00022989"/>
    </source>
</evidence>
<evidence type="ECO:0000256" key="15">
    <source>
        <dbReference type="PROSITE-ProRule" id="PRU00282"/>
    </source>
</evidence>
<dbReference type="InterPro" id="IPR002067">
    <property type="entry name" value="MCP"/>
</dbReference>
<dbReference type="InterPro" id="IPR001563">
    <property type="entry name" value="Peptidase_S10"/>
</dbReference>
<sequence>MIGAYVNGGVQSPLPPTFQGTSLEFASPLSFIFVQAPAEKGFRSFMIDFLMGGVSTAVSKTAAAPIERAKLLIQNQDEMIKAGRLSEPYKGISDCFARTIKDEGIIALWRSNTTNVIRYFPTQYGSSYLRSLKHLFHNPASHMMGQPHGYMMGDGVADSKFDGNTLVPFAYGMGLISDGIFEEAEDACKGNYYNPNSLTWQLMISKVESVIKDLNLYDILEPWHHSPTSKEDENANTSLPLSFKQLGVIERPLAVRKRILGRAWPLRALVRDGIVPMWPQLMENSVVPCIVATLSCKYGG</sequence>
<comment type="catalytic activity">
    <reaction evidence="13">
        <text>ADP(in) + ATP(out) = ADP(out) + ATP(in)</text>
        <dbReference type="Rhea" id="RHEA:34999"/>
        <dbReference type="ChEBI" id="CHEBI:30616"/>
        <dbReference type="ChEBI" id="CHEBI:456216"/>
    </reaction>
    <physiologicalReaction direction="left-to-right" evidence="13">
        <dbReference type="Rhea" id="RHEA:35000"/>
    </physiologicalReaction>
</comment>
<name>A0A4S4D5U7_CAMSN</name>
<dbReference type="Pfam" id="PF00450">
    <property type="entry name" value="Peptidase_S10"/>
    <property type="match status" value="1"/>
</dbReference>